<evidence type="ECO:0000313" key="5">
    <source>
        <dbReference type="Proteomes" id="UP000294847"/>
    </source>
</evidence>
<feature type="compositionally biased region" description="Basic and acidic residues" evidence="2">
    <location>
        <begin position="585"/>
        <end position="595"/>
    </location>
</feature>
<feature type="region of interest" description="Disordered" evidence="2">
    <location>
        <begin position="1"/>
        <end position="232"/>
    </location>
</feature>
<evidence type="ECO:0000256" key="2">
    <source>
        <dbReference type="SAM" id="MobiDB-lite"/>
    </source>
</evidence>
<dbReference type="AlphaFoldDB" id="A0A4P7NJN8"/>
<feature type="compositionally biased region" description="Low complexity" evidence="2">
    <location>
        <begin position="360"/>
        <end position="373"/>
    </location>
</feature>
<feature type="domain" description="RRM" evidence="3">
    <location>
        <begin position="421"/>
        <end position="492"/>
    </location>
</feature>
<name>A0A4P7NJN8_PYROR</name>
<dbReference type="SMART" id="SM00360">
    <property type="entry name" value="RRM"/>
    <property type="match status" value="1"/>
</dbReference>
<feature type="compositionally biased region" description="Basic and acidic residues" evidence="2">
    <location>
        <begin position="537"/>
        <end position="557"/>
    </location>
</feature>
<reference evidence="4 5" key="1">
    <citation type="journal article" date="2019" name="Mol. Biol. Evol.">
        <title>Blast fungal genomes show frequent chromosomal changes, gene gains and losses, and effector gene turnover.</title>
        <authorList>
            <person name="Gomez Luciano L.B."/>
            <person name="Jason Tsai I."/>
            <person name="Chuma I."/>
            <person name="Tosa Y."/>
            <person name="Chen Y.H."/>
            <person name="Li J.Y."/>
            <person name="Li M.Y."/>
            <person name="Jade Lu M.Y."/>
            <person name="Nakayashiki H."/>
            <person name="Li W.H."/>
        </authorList>
    </citation>
    <scope>NUCLEOTIDE SEQUENCE [LARGE SCALE GENOMIC DNA]</scope>
    <source>
        <strain evidence="4">MZ5-1-6</strain>
    </source>
</reference>
<gene>
    <name evidence="4" type="ORF">PoMZ_11146</name>
</gene>
<dbReference type="PANTHER" id="PTHR23295">
    <property type="entry name" value="NUCLEAR RECEPTOR COACTIVATOR 5-RELATED"/>
    <property type="match status" value="1"/>
</dbReference>
<feature type="compositionally biased region" description="Low complexity" evidence="2">
    <location>
        <begin position="183"/>
        <end position="204"/>
    </location>
</feature>
<dbReference type="Proteomes" id="UP000294847">
    <property type="component" value="Chromosome 5"/>
</dbReference>
<feature type="region of interest" description="Disordered" evidence="2">
    <location>
        <begin position="486"/>
        <end position="598"/>
    </location>
</feature>
<dbReference type="Pfam" id="PF13893">
    <property type="entry name" value="RRM_5"/>
    <property type="match status" value="1"/>
</dbReference>
<dbReference type="PROSITE" id="PS50102">
    <property type="entry name" value="RRM"/>
    <property type="match status" value="1"/>
</dbReference>
<feature type="compositionally biased region" description="Polar residues" evidence="2">
    <location>
        <begin position="92"/>
        <end position="101"/>
    </location>
</feature>
<feature type="compositionally biased region" description="Polar residues" evidence="2">
    <location>
        <begin position="133"/>
        <end position="147"/>
    </location>
</feature>
<protein>
    <recommendedName>
        <fullName evidence="3">RRM domain-containing protein</fullName>
    </recommendedName>
</protein>
<dbReference type="InterPro" id="IPR000504">
    <property type="entry name" value="RRM_dom"/>
</dbReference>
<feature type="compositionally biased region" description="Acidic residues" evidence="2">
    <location>
        <begin position="26"/>
        <end position="43"/>
    </location>
</feature>
<feature type="compositionally biased region" description="Polar residues" evidence="2">
    <location>
        <begin position="302"/>
        <end position="321"/>
    </location>
</feature>
<feature type="compositionally biased region" description="Basic and acidic residues" evidence="2">
    <location>
        <begin position="515"/>
        <end position="526"/>
    </location>
</feature>
<dbReference type="InterPro" id="IPR012677">
    <property type="entry name" value="Nucleotide-bd_a/b_plait_sf"/>
</dbReference>
<keyword evidence="1" id="KW-0694">RNA-binding</keyword>
<dbReference type="EMBL" id="CP034208">
    <property type="protein sequence ID" value="QBZ62269.1"/>
    <property type="molecule type" value="Genomic_DNA"/>
</dbReference>
<dbReference type="GO" id="GO:0003723">
    <property type="term" value="F:RNA binding"/>
    <property type="evidence" value="ECO:0007669"/>
    <property type="project" value="UniProtKB-UniRule"/>
</dbReference>
<evidence type="ECO:0000313" key="4">
    <source>
        <dbReference type="EMBL" id="QBZ62269.1"/>
    </source>
</evidence>
<dbReference type="InterPro" id="IPR052600">
    <property type="entry name" value="Nuc_rcpt_coact/corep"/>
</dbReference>
<sequence length="878" mass="93624">MSAPDPDLPIDTIVVGGDSYTHSEDESMVEDDGLNDIYSDDGDQQAQNGEHATVDAAPGDKLNQEHVDDDDYANSFDSPNAEHDATLEDQGETTVSEQLQLNNATSNDTSASNSAPAESTAVDTVNEIENKTAPANSVESGHLTSPRTPAMASVGPSAEPPAQPAPESVVESEDTAKPVVSTSQQLQGSHQQEQEEQPQPDLSQVVATLPDTDVSGSEALSATVPKNAHYSHDDAANDANLAFDIQELVKDIKAASSPSPSASSGSSSESDSSGEMQIDAESPPPPESSTSLETSVPVSLVNVPTESTSSVGGPESATLTELASIPLMPNASLPAPVQGRAQSSKKANGGKKGKKESQVPSNAPSAPANARAPPSGPKGQGQNNNRQGNNQRSVTQTYEGFVNDERRYTAEAKWEKFPEGSRIFVGNLSQDRATKKEVFNIFHPYGRLAQISLKSAYGFVQYHAASEAAEAIKHLQGVDVRGRKLNLEVSKTQKRNGKERERSPDRNDKNKKRKSDSFDGGRELGRNTDGYRPSYDQPRRGDRHGEDSRGRYGDRGRSRSRSPRPYSRNEDHRQRSPLRGSYSDQRGHDSSRDPQPHAIAPDSQILLLEDVNRDFVQYVKKAFTDVGLTTDVMFVDVRAMDNVQQRLIMQGAHASVQLDMRAQTIGKVTMRVFKRTPGVSHVSYDEYRDLDVNIAASLVLQTKNMSRSQQAPPPPVYPPHAASGYPHAYPAPAYGAPAHTMPAQQPVMPGALGQVDPAILQRVLMQLNGGQPQAHAAPTAYGALPHVPVMAPAPAAPAPATTSQIDINAILNNLRSAGANSVPAPGPGPAAYGTAAPYPGPNPISPVTGGPGTAPHAGAANTNQHVQNIMAQLSRFRQ</sequence>
<feature type="compositionally biased region" description="Low complexity" evidence="2">
    <location>
        <begin position="288"/>
        <end position="301"/>
    </location>
</feature>
<dbReference type="InterPro" id="IPR035979">
    <property type="entry name" value="RBD_domain_sf"/>
</dbReference>
<feature type="compositionally biased region" description="Low complexity" evidence="2">
    <location>
        <begin position="255"/>
        <end position="275"/>
    </location>
</feature>
<feature type="compositionally biased region" description="Low complexity" evidence="2">
    <location>
        <begin position="102"/>
        <end position="117"/>
    </location>
</feature>
<feature type="compositionally biased region" description="Basic and acidic residues" evidence="2">
    <location>
        <begin position="496"/>
        <end position="508"/>
    </location>
</feature>
<organism evidence="4 5">
    <name type="scientific">Pyricularia oryzae</name>
    <name type="common">Rice blast fungus</name>
    <name type="synonym">Magnaporthe oryzae</name>
    <dbReference type="NCBI Taxonomy" id="318829"/>
    <lineage>
        <taxon>Eukaryota</taxon>
        <taxon>Fungi</taxon>
        <taxon>Dikarya</taxon>
        <taxon>Ascomycota</taxon>
        <taxon>Pezizomycotina</taxon>
        <taxon>Sordariomycetes</taxon>
        <taxon>Sordariomycetidae</taxon>
        <taxon>Magnaporthales</taxon>
        <taxon>Pyriculariaceae</taxon>
        <taxon>Pyricularia</taxon>
    </lineage>
</organism>
<feature type="compositionally biased region" description="Low complexity" evidence="2">
    <location>
        <begin position="380"/>
        <end position="392"/>
    </location>
</feature>
<dbReference type="PANTHER" id="PTHR23295:SF6">
    <property type="entry name" value="NEOSIN, ISOFORM A"/>
    <property type="match status" value="1"/>
</dbReference>
<dbReference type="Gene3D" id="3.30.70.330">
    <property type="match status" value="1"/>
</dbReference>
<feature type="region of interest" description="Disordered" evidence="2">
    <location>
        <begin position="253"/>
        <end position="396"/>
    </location>
</feature>
<accession>A0A4P7NJN8</accession>
<evidence type="ECO:0000259" key="3">
    <source>
        <dbReference type="PROSITE" id="PS50102"/>
    </source>
</evidence>
<dbReference type="SUPFAM" id="SSF54928">
    <property type="entry name" value="RNA-binding domain, RBD"/>
    <property type="match status" value="1"/>
</dbReference>
<evidence type="ECO:0000256" key="1">
    <source>
        <dbReference type="PROSITE-ProRule" id="PRU00176"/>
    </source>
</evidence>
<proteinExistence type="predicted"/>